<dbReference type="InterPro" id="IPR022324">
    <property type="entry name" value="Bacilysin_exporter_BacE_put"/>
</dbReference>
<feature type="transmembrane region" description="Helical" evidence="7">
    <location>
        <begin position="44"/>
        <end position="64"/>
    </location>
</feature>
<accession>A0A6J6L520</accession>
<evidence type="ECO:0000256" key="1">
    <source>
        <dbReference type="ARBA" id="ARBA00004651"/>
    </source>
</evidence>
<dbReference type="PANTHER" id="PTHR43266:SF2">
    <property type="entry name" value="MAJOR FACILITATOR SUPERFAMILY (MFS) PROFILE DOMAIN-CONTAINING PROTEIN"/>
    <property type="match status" value="1"/>
</dbReference>
<feature type="transmembrane region" description="Helical" evidence="7">
    <location>
        <begin position="220"/>
        <end position="245"/>
    </location>
</feature>
<feature type="transmembrane region" description="Helical" evidence="7">
    <location>
        <begin position="76"/>
        <end position="94"/>
    </location>
</feature>
<evidence type="ECO:0000313" key="9">
    <source>
        <dbReference type="EMBL" id="CAB4562872.1"/>
    </source>
</evidence>
<feature type="transmembrane region" description="Helical" evidence="7">
    <location>
        <begin position="285"/>
        <end position="303"/>
    </location>
</feature>
<dbReference type="PRINTS" id="PR01988">
    <property type="entry name" value="EXPORTERBACE"/>
</dbReference>
<dbReference type="Pfam" id="PF05977">
    <property type="entry name" value="MFS_3"/>
    <property type="match status" value="1"/>
</dbReference>
<feature type="transmembrane region" description="Helical" evidence="7">
    <location>
        <begin position="100"/>
        <end position="128"/>
    </location>
</feature>
<evidence type="ECO:0000256" key="6">
    <source>
        <dbReference type="ARBA" id="ARBA00023136"/>
    </source>
</evidence>
<dbReference type="GO" id="GO:0022857">
    <property type="term" value="F:transmembrane transporter activity"/>
    <property type="evidence" value="ECO:0007669"/>
    <property type="project" value="InterPro"/>
</dbReference>
<feature type="transmembrane region" description="Helical" evidence="7">
    <location>
        <begin position="309"/>
        <end position="334"/>
    </location>
</feature>
<evidence type="ECO:0000256" key="7">
    <source>
        <dbReference type="SAM" id="Phobius"/>
    </source>
</evidence>
<name>A0A6J6L520_9ZZZZ</name>
<evidence type="ECO:0000259" key="8">
    <source>
        <dbReference type="PROSITE" id="PS50850"/>
    </source>
</evidence>
<dbReference type="AlphaFoldDB" id="A0A6J6L520"/>
<dbReference type="PANTHER" id="PTHR43266">
    <property type="entry name" value="MACROLIDE-EFFLUX PROTEIN"/>
    <property type="match status" value="1"/>
</dbReference>
<dbReference type="EMBL" id="CAEZWE010000042">
    <property type="protein sequence ID" value="CAB4655813.1"/>
    <property type="molecule type" value="Genomic_DNA"/>
</dbReference>
<dbReference type="InterPro" id="IPR010290">
    <property type="entry name" value="TM_effector"/>
</dbReference>
<keyword evidence="5 7" id="KW-1133">Transmembrane helix</keyword>
<reference evidence="10" key="1">
    <citation type="submission" date="2020-05" db="EMBL/GenBank/DDBJ databases">
        <authorList>
            <person name="Chiriac C."/>
            <person name="Salcher M."/>
            <person name="Ghai R."/>
            <person name="Kavagutti S V."/>
        </authorList>
    </citation>
    <scope>NUCLEOTIDE SEQUENCE</scope>
</reference>
<evidence type="ECO:0000256" key="5">
    <source>
        <dbReference type="ARBA" id="ARBA00022989"/>
    </source>
</evidence>
<dbReference type="Gene3D" id="1.20.1250.20">
    <property type="entry name" value="MFS general substrate transporter like domains"/>
    <property type="match status" value="1"/>
</dbReference>
<feature type="transmembrane region" description="Helical" evidence="7">
    <location>
        <begin position="374"/>
        <end position="394"/>
    </location>
</feature>
<dbReference type="PROSITE" id="PS50850">
    <property type="entry name" value="MFS"/>
    <property type="match status" value="1"/>
</dbReference>
<dbReference type="SUPFAM" id="SSF103473">
    <property type="entry name" value="MFS general substrate transporter"/>
    <property type="match status" value="1"/>
</dbReference>
<feature type="transmembrane region" description="Helical" evidence="7">
    <location>
        <begin position="169"/>
        <end position="186"/>
    </location>
</feature>
<feature type="transmembrane region" description="Helical" evidence="7">
    <location>
        <begin position="12"/>
        <end position="32"/>
    </location>
</feature>
<evidence type="ECO:0000313" key="10">
    <source>
        <dbReference type="EMBL" id="CAB4655813.1"/>
    </source>
</evidence>
<keyword evidence="4 7" id="KW-0812">Transmembrane</keyword>
<dbReference type="EMBL" id="CAEZTQ010000002">
    <property type="protein sequence ID" value="CAB4562872.1"/>
    <property type="molecule type" value="Genomic_DNA"/>
</dbReference>
<protein>
    <submittedName>
        <fullName evidence="10">Unannotated protein</fullName>
    </submittedName>
</protein>
<gene>
    <name evidence="9" type="ORF">UFOPK1704_00034</name>
    <name evidence="10" type="ORF">UFOPK2169_01068</name>
</gene>
<sequence>MFSLLRRNRDIRFLFGAQVVSYLGDWFTFVALAGLIDDLTGSKFLVSLVLVSLTLPSFLMSPVAGSFADRFDRRRIIFVVSIAQAIAALGFLLVDKHTVWLAFVCQSTISALAAFIGPSSGAAIPNLVDNDQDLRYANSLFGSTWGIMLAVGAGLGGIFSSAFGRNASFIADALTFVIAAFLVSRIRRPMQAERTQVSSRRVRPLADMGEAITLARHNKVILALLASKTTFAVGAGIVSQLAVLASDAFGSGDAGRGALLGARGVGSGLGPILAARLVQRDMAKLLRVCGWAGLGFSVAYLGVGLSPTLAVAVVFVALAHLGGGAQWTLSTLGLQMEAPDELRGRVLAGDFALVTLMLSLTSIAAGLVSESIGVRSTIVLFSCLAACAAITYLTSTRSLRQHLRNASQPQ</sequence>
<keyword evidence="3" id="KW-1003">Cell membrane</keyword>
<proteinExistence type="predicted"/>
<evidence type="ECO:0000256" key="3">
    <source>
        <dbReference type="ARBA" id="ARBA00022475"/>
    </source>
</evidence>
<dbReference type="InterPro" id="IPR020846">
    <property type="entry name" value="MFS_dom"/>
</dbReference>
<dbReference type="CDD" id="cd06173">
    <property type="entry name" value="MFS_MefA_like"/>
    <property type="match status" value="1"/>
</dbReference>
<evidence type="ECO:0000256" key="2">
    <source>
        <dbReference type="ARBA" id="ARBA00022448"/>
    </source>
</evidence>
<feature type="domain" description="Major facilitator superfamily (MFS) profile" evidence="8">
    <location>
        <begin position="1"/>
        <end position="400"/>
    </location>
</feature>
<keyword evidence="6 7" id="KW-0472">Membrane</keyword>
<dbReference type="InterPro" id="IPR036259">
    <property type="entry name" value="MFS_trans_sf"/>
</dbReference>
<evidence type="ECO:0000256" key="4">
    <source>
        <dbReference type="ARBA" id="ARBA00022692"/>
    </source>
</evidence>
<feature type="transmembrane region" description="Helical" evidence="7">
    <location>
        <begin position="346"/>
        <end position="368"/>
    </location>
</feature>
<keyword evidence="2" id="KW-0813">Transport</keyword>
<comment type="subcellular location">
    <subcellularLocation>
        <location evidence="1">Cell membrane</location>
        <topology evidence="1">Multi-pass membrane protein</topology>
    </subcellularLocation>
</comment>
<organism evidence="10">
    <name type="scientific">freshwater metagenome</name>
    <dbReference type="NCBI Taxonomy" id="449393"/>
    <lineage>
        <taxon>unclassified sequences</taxon>
        <taxon>metagenomes</taxon>
        <taxon>ecological metagenomes</taxon>
    </lineage>
</organism>
<feature type="transmembrane region" description="Helical" evidence="7">
    <location>
        <begin position="257"/>
        <end position="278"/>
    </location>
</feature>
<dbReference type="GO" id="GO:0005886">
    <property type="term" value="C:plasma membrane"/>
    <property type="evidence" value="ECO:0007669"/>
    <property type="project" value="UniProtKB-SubCell"/>
</dbReference>
<feature type="transmembrane region" description="Helical" evidence="7">
    <location>
        <begin position="140"/>
        <end position="163"/>
    </location>
</feature>